<name>A0A398CU30_9BACT</name>
<keyword evidence="6" id="KW-0342">GTP-binding</keyword>
<dbReference type="PANTHER" id="PTHR19136">
    <property type="entry name" value="MOLYBDENUM COFACTOR GUANYLYLTRANSFERASE"/>
    <property type="match status" value="1"/>
</dbReference>
<evidence type="ECO:0000259" key="8">
    <source>
        <dbReference type="Pfam" id="PF12804"/>
    </source>
</evidence>
<dbReference type="OrthoDB" id="9788394at2"/>
<dbReference type="InterPro" id="IPR025877">
    <property type="entry name" value="MobA-like_NTP_Trfase"/>
</dbReference>
<dbReference type="GO" id="GO:0005525">
    <property type="term" value="F:GTP binding"/>
    <property type="evidence" value="ECO:0007669"/>
    <property type="project" value="UniProtKB-KW"/>
</dbReference>
<evidence type="ECO:0000256" key="1">
    <source>
        <dbReference type="ARBA" id="ARBA00022490"/>
    </source>
</evidence>
<dbReference type="Proteomes" id="UP000266328">
    <property type="component" value="Unassembled WGS sequence"/>
</dbReference>
<dbReference type="SUPFAM" id="SSF53448">
    <property type="entry name" value="Nucleotide-diphospho-sugar transferases"/>
    <property type="match status" value="1"/>
</dbReference>
<keyword evidence="3" id="KW-0479">Metal-binding</keyword>
<evidence type="ECO:0000313" key="9">
    <source>
        <dbReference type="EMBL" id="RIE05610.1"/>
    </source>
</evidence>
<evidence type="ECO:0000313" key="10">
    <source>
        <dbReference type="Proteomes" id="UP000266328"/>
    </source>
</evidence>
<sequence>MNLIVLAGGRSERMGRSKCCMELSGRSLFEYPLLALGRLYSQCIVVENEGSINSCSVPCILVQDRIAGAGPLGGIYTGLAASDSWLNFVIAADMPYASPQLAGAMGAYALRNKLDIVYPNIDGLLEPLFAIYSQRVVSVARALLDAGRHSVRELFASARLSVGAIDRQFAVRYDEKLMSFFNVNTPDDLIMARLMMHAREKSLQEERV</sequence>
<keyword evidence="1" id="KW-0963">Cytoplasm</keyword>
<protein>
    <submittedName>
        <fullName evidence="9">Molybdenum cofactor guanylyltransferase</fullName>
    </submittedName>
</protein>
<dbReference type="GO" id="GO:0046872">
    <property type="term" value="F:metal ion binding"/>
    <property type="evidence" value="ECO:0007669"/>
    <property type="project" value="UniProtKB-KW"/>
</dbReference>
<keyword evidence="10" id="KW-1185">Reference proteome</keyword>
<dbReference type="Gene3D" id="3.90.550.10">
    <property type="entry name" value="Spore Coat Polysaccharide Biosynthesis Protein SpsA, Chain A"/>
    <property type="match status" value="1"/>
</dbReference>
<gene>
    <name evidence="9" type="ORF">SMC7_06660</name>
</gene>
<dbReference type="EMBL" id="QXIS01000034">
    <property type="protein sequence ID" value="RIE05610.1"/>
    <property type="molecule type" value="Genomic_DNA"/>
</dbReference>
<dbReference type="GO" id="GO:0006777">
    <property type="term" value="P:Mo-molybdopterin cofactor biosynthetic process"/>
    <property type="evidence" value="ECO:0007669"/>
    <property type="project" value="UniProtKB-KW"/>
</dbReference>
<organism evidence="9 10">
    <name type="scientific">Candidatus Cryosericum terrychapinii</name>
    <dbReference type="NCBI Taxonomy" id="2290919"/>
    <lineage>
        <taxon>Bacteria</taxon>
        <taxon>Pseudomonadati</taxon>
        <taxon>Caldisericota/Cryosericota group</taxon>
        <taxon>Candidatus Cryosericota</taxon>
        <taxon>Candidatus Cryosericia</taxon>
        <taxon>Candidatus Cryosericales</taxon>
        <taxon>Candidatus Cryosericaceae</taxon>
        <taxon>Candidatus Cryosericum</taxon>
    </lineage>
</organism>
<comment type="caution">
    <text evidence="9">The sequence shown here is derived from an EMBL/GenBank/DDBJ whole genome shotgun (WGS) entry which is preliminary data.</text>
</comment>
<evidence type="ECO:0000256" key="2">
    <source>
        <dbReference type="ARBA" id="ARBA00022679"/>
    </source>
</evidence>
<dbReference type="RefSeq" id="WP_119089568.1">
    <property type="nucleotide sequence ID" value="NZ_QXIS01000034.1"/>
</dbReference>
<evidence type="ECO:0000256" key="3">
    <source>
        <dbReference type="ARBA" id="ARBA00022723"/>
    </source>
</evidence>
<evidence type="ECO:0000256" key="5">
    <source>
        <dbReference type="ARBA" id="ARBA00022842"/>
    </source>
</evidence>
<evidence type="ECO:0000256" key="6">
    <source>
        <dbReference type="ARBA" id="ARBA00023134"/>
    </source>
</evidence>
<feature type="domain" description="MobA-like NTP transferase" evidence="8">
    <location>
        <begin position="4"/>
        <end position="156"/>
    </location>
</feature>
<keyword evidence="4" id="KW-0547">Nucleotide-binding</keyword>
<dbReference type="Pfam" id="PF12804">
    <property type="entry name" value="NTP_transf_3"/>
    <property type="match status" value="1"/>
</dbReference>
<dbReference type="InterPro" id="IPR029044">
    <property type="entry name" value="Nucleotide-diphossugar_trans"/>
</dbReference>
<dbReference type="GO" id="GO:0016779">
    <property type="term" value="F:nucleotidyltransferase activity"/>
    <property type="evidence" value="ECO:0007669"/>
    <property type="project" value="UniProtKB-KW"/>
</dbReference>
<dbReference type="InterPro" id="IPR013482">
    <property type="entry name" value="Molybde_CF_guanTrfase"/>
</dbReference>
<keyword evidence="5" id="KW-0460">Magnesium</keyword>
<accession>A0A398CU30</accession>
<evidence type="ECO:0000256" key="7">
    <source>
        <dbReference type="ARBA" id="ARBA00023150"/>
    </source>
</evidence>
<dbReference type="CDD" id="cd02503">
    <property type="entry name" value="MobA"/>
    <property type="match status" value="1"/>
</dbReference>
<dbReference type="AlphaFoldDB" id="A0A398CU30"/>
<proteinExistence type="predicted"/>
<reference evidence="9 10" key="1">
    <citation type="submission" date="2018-09" db="EMBL/GenBank/DDBJ databases">
        <title>Discovery and Ecogenomic Context for Candidatus Cryosericales, a Global Caldiserica Order Active in Thawing Permafrost.</title>
        <authorList>
            <person name="Martinez M.A."/>
            <person name="Woodcroft B.J."/>
            <person name="Ignacio Espinoza J.C."/>
            <person name="Zayed A."/>
            <person name="Singleton C.M."/>
            <person name="Boyd J."/>
            <person name="Li Y.-F."/>
            <person name="Purvine S."/>
            <person name="Maughan H."/>
            <person name="Hodgkins S.B."/>
            <person name="Anderson D."/>
            <person name="Sederholm M."/>
            <person name="Temperton B."/>
            <person name="Saleska S.R."/>
            <person name="Tyson G.W."/>
            <person name="Rich V.I."/>
        </authorList>
    </citation>
    <scope>NUCLEOTIDE SEQUENCE [LARGE SCALE GENOMIC DNA]</scope>
    <source>
        <strain evidence="9 10">SMC7</strain>
    </source>
</reference>
<keyword evidence="2 9" id="KW-0808">Transferase</keyword>
<evidence type="ECO:0000256" key="4">
    <source>
        <dbReference type="ARBA" id="ARBA00022741"/>
    </source>
</evidence>
<keyword evidence="7" id="KW-0501">Molybdenum cofactor biosynthesis</keyword>
<dbReference type="PANTHER" id="PTHR19136:SF81">
    <property type="entry name" value="MOLYBDENUM COFACTOR GUANYLYLTRANSFERASE"/>
    <property type="match status" value="1"/>
</dbReference>
<keyword evidence="9" id="KW-0548">Nucleotidyltransferase</keyword>